<dbReference type="InterPro" id="IPR036505">
    <property type="entry name" value="Amidase/PGRP_sf"/>
</dbReference>
<proteinExistence type="predicted"/>
<evidence type="ECO:0000256" key="1">
    <source>
        <dbReference type="SAM" id="MobiDB-lite"/>
    </source>
</evidence>
<evidence type="ECO:0000259" key="3">
    <source>
        <dbReference type="Pfam" id="PF01510"/>
    </source>
</evidence>
<dbReference type="Pfam" id="PF00656">
    <property type="entry name" value="Peptidase_C14"/>
    <property type="match status" value="1"/>
</dbReference>
<dbReference type="SUPFAM" id="SSF52129">
    <property type="entry name" value="Caspase-like"/>
    <property type="match status" value="1"/>
</dbReference>
<dbReference type="GO" id="GO:0008745">
    <property type="term" value="F:N-acetylmuramoyl-L-alanine amidase activity"/>
    <property type="evidence" value="ECO:0007669"/>
    <property type="project" value="InterPro"/>
</dbReference>
<reference evidence="4 5" key="1">
    <citation type="submission" date="2019-09" db="EMBL/GenBank/DDBJ databases">
        <authorList>
            <person name="Chandra G."/>
            <person name="Truman W A."/>
        </authorList>
    </citation>
    <scope>NUCLEOTIDE SEQUENCE [LARGE SCALE GENOMIC DNA]</scope>
    <source>
        <strain evidence="4">PS723</strain>
    </source>
</reference>
<dbReference type="Gene3D" id="3.40.80.10">
    <property type="entry name" value="Peptidoglycan recognition protein-like"/>
    <property type="match status" value="1"/>
</dbReference>
<dbReference type="GO" id="GO:0005737">
    <property type="term" value="C:cytoplasm"/>
    <property type="evidence" value="ECO:0007669"/>
    <property type="project" value="TreeGrafter"/>
</dbReference>
<dbReference type="GO" id="GO:0006508">
    <property type="term" value="P:proteolysis"/>
    <property type="evidence" value="ECO:0007669"/>
    <property type="project" value="InterPro"/>
</dbReference>
<dbReference type="GO" id="GO:0009253">
    <property type="term" value="P:peptidoglycan catabolic process"/>
    <property type="evidence" value="ECO:0007669"/>
    <property type="project" value="InterPro"/>
</dbReference>
<dbReference type="RefSeq" id="WP_191636271.1">
    <property type="nucleotide sequence ID" value="NZ_CABVHY010000033.1"/>
</dbReference>
<dbReference type="InterPro" id="IPR029030">
    <property type="entry name" value="Caspase-like_dom_sf"/>
</dbReference>
<dbReference type="CDD" id="cd06583">
    <property type="entry name" value="PGRP"/>
    <property type="match status" value="1"/>
</dbReference>
<name>A0A5E7F6T7_PSEFL</name>
<dbReference type="InterPro" id="IPR050452">
    <property type="entry name" value="Metacaspase"/>
</dbReference>
<dbReference type="Gene3D" id="3.40.50.1460">
    <property type="match status" value="1"/>
</dbReference>
<dbReference type="AlphaFoldDB" id="A0A5E7F6T7"/>
<dbReference type="InterPro" id="IPR011600">
    <property type="entry name" value="Pept_C14_caspase"/>
</dbReference>
<dbReference type="PANTHER" id="PTHR48104:SF30">
    <property type="entry name" value="METACASPASE-1"/>
    <property type="match status" value="1"/>
</dbReference>
<dbReference type="SUPFAM" id="SSF55846">
    <property type="entry name" value="N-acetylmuramoyl-L-alanine amidase-like"/>
    <property type="match status" value="1"/>
</dbReference>
<evidence type="ECO:0000259" key="2">
    <source>
        <dbReference type="Pfam" id="PF00656"/>
    </source>
</evidence>
<dbReference type="EMBL" id="CABVHY010000033">
    <property type="protein sequence ID" value="VVO34960.1"/>
    <property type="molecule type" value="Genomic_DNA"/>
</dbReference>
<evidence type="ECO:0000313" key="4">
    <source>
        <dbReference type="EMBL" id="VVO34960.1"/>
    </source>
</evidence>
<dbReference type="Proteomes" id="UP000379480">
    <property type="component" value="Unassembled WGS sequence"/>
</dbReference>
<evidence type="ECO:0000313" key="5">
    <source>
        <dbReference type="Proteomes" id="UP000379480"/>
    </source>
</evidence>
<dbReference type="InterPro" id="IPR002502">
    <property type="entry name" value="Amidase_domain"/>
</dbReference>
<feature type="region of interest" description="Disordered" evidence="1">
    <location>
        <begin position="209"/>
        <end position="246"/>
    </location>
</feature>
<feature type="domain" description="Peptidase C14 caspase" evidence="2">
    <location>
        <begin position="656"/>
        <end position="913"/>
    </location>
</feature>
<organism evidence="4 5">
    <name type="scientific">Pseudomonas fluorescens</name>
    <dbReference type="NCBI Taxonomy" id="294"/>
    <lineage>
        <taxon>Bacteria</taxon>
        <taxon>Pseudomonadati</taxon>
        <taxon>Pseudomonadota</taxon>
        <taxon>Gammaproteobacteria</taxon>
        <taxon>Pseudomonadales</taxon>
        <taxon>Pseudomonadaceae</taxon>
        <taxon>Pseudomonas</taxon>
    </lineage>
</organism>
<dbReference type="GO" id="GO:0004197">
    <property type="term" value="F:cysteine-type endopeptidase activity"/>
    <property type="evidence" value="ECO:0007669"/>
    <property type="project" value="InterPro"/>
</dbReference>
<gene>
    <name evidence="4" type="ORF">PS723_05300</name>
</gene>
<sequence>MSTPTFIRLSLEQFTQLLAQYPFSRKINAVHMHHTWRPSRRDFKGHETIVGMWRFHTQTNGWSDIAQHITIDPEGFIWLGRNWNQPPASAAGHNGNASFGPFMFEMVGDFDQGRDPFDGQQRDSALRVVALVQEKFDLTLESLRFHSSMSSKSCPGNSLDYQQILAEVQSLREQIAGQGQGRGFGETEGPFPGEQANVLRDAIDALSRTPRGIDPADAELSHDEHEARSTDGSREPSATARGHGLTPGQLAALQPHLVNLTVGRFTSEGEVTTSAADVDAIFEEHLIEALAVAKRENRKLRVLLYAHGGLISQSAGLEIAQKHLAWWLSNGIYPIFFIWRTGFFETIGSLLKRAWPGAARDLADYSSDLLIEGAARSLGGESIWGGMKYSAERAADPVDGGAWYVAGKLKQFCDAHPESVELHGMGHSAGAIFHCHFLTAAHHLRVPKLATLQFLAPAVRVDTFKQHLLELLHKGEVAEKITIFTMKKLFEKADDCAGVYRKSLLYLIFYALEEKRGTPILGLEESLRADPVLKQLFNLDGKNSGPGEVIWSQSASDTGLSASQSTSHGGFDDDPVTMNSALLRILDLPDAGRINPYPRAKALSRARAWTEEVDWPEGFEQWRQNASIAPPTRYPASPTAVSLQAVGASAVAAGGRRMALCIGINDYPEPEHRLAGCVADAQMWAQSLSKRGFSIQMLLNGQATREAIDRSIREMVTDSRAGDVIVLQYSGHGTFVTDLNGDEDDANDEALCPLDFATGALYIDDDIAEIFARLPDGVNLTCFMDCCHSGSNTRFAVGGVNQRPLGRDARKRFVPPSEEINRAHALFRQARGGVSRAMDSGGAQGMRDIKFAACQDDEVAWESDGHGEFTLRATRVLDEGSQITHEQFTQRVVGDFGAQARQHPKLDCNDNAKVAVLLQPLQSVLVAGPGRQSGSESAVLMQILQLLQQLNSQSGRR</sequence>
<dbReference type="Pfam" id="PF01510">
    <property type="entry name" value="Amidase_2"/>
    <property type="match status" value="1"/>
</dbReference>
<feature type="compositionally biased region" description="Basic and acidic residues" evidence="1">
    <location>
        <begin position="219"/>
        <end position="234"/>
    </location>
</feature>
<accession>A0A5E7F6T7</accession>
<feature type="domain" description="N-acetylmuramoyl-L-alanine amidase" evidence="3">
    <location>
        <begin position="25"/>
        <end position="157"/>
    </location>
</feature>
<dbReference type="PANTHER" id="PTHR48104">
    <property type="entry name" value="METACASPASE-4"/>
    <property type="match status" value="1"/>
</dbReference>
<protein>
    <submittedName>
        <fullName evidence="4">Uncharacterized protein</fullName>
    </submittedName>
</protein>